<dbReference type="Proteomes" id="UP000325577">
    <property type="component" value="Linkage Group LG20"/>
</dbReference>
<dbReference type="OrthoDB" id="10591702at2759"/>
<evidence type="ECO:0000313" key="2">
    <source>
        <dbReference type="Proteomes" id="UP000325577"/>
    </source>
</evidence>
<sequence length="77" mass="8119">MSVERTQGSCIAIRTLPLSSISRCAHASAPSNDATCGTPTRMGKGLTCVCFKIRGSYERICINLTPLQASASTISNI</sequence>
<dbReference type="EMBL" id="CM018044">
    <property type="protein sequence ID" value="KAA8528978.1"/>
    <property type="molecule type" value="Genomic_DNA"/>
</dbReference>
<proteinExistence type="predicted"/>
<evidence type="ECO:0000313" key="1">
    <source>
        <dbReference type="EMBL" id="KAA8528978.1"/>
    </source>
</evidence>
<dbReference type="AlphaFoldDB" id="A0A5J5AFL0"/>
<keyword evidence="2" id="KW-1185">Reference proteome</keyword>
<gene>
    <name evidence="1" type="ORF">F0562_033534</name>
</gene>
<protein>
    <submittedName>
        <fullName evidence="1">Uncharacterized protein</fullName>
    </submittedName>
</protein>
<name>A0A5J5AFL0_9ASTE</name>
<accession>A0A5J5AFL0</accession>
<reference evidence="1 2" key="1">
    <citation type="submission" date="2019-09" db="EMBL/GenBank/DDBJ databases">
        <title>A chromosome-level genome assembly of the Chinese tupelo Nyssa sinensis.</title>
        <authorList>
            <person name="Yang X."/>
            <person name="Kang M."/>
            <person name="Yang Y."/>
            <person name="Xiong H."/>
            <person name="Wang M."/>
            <person name="Zhang Z."/>
            <person name="Wang Z."/>
            <person name="Wu H."/>
            <person name="Ma T."/>
            <person name="Liu J."/>
            <person name="Xi Z."/>
        </authorList>
    </citation>
    <scope>NUCLEOTIDE SEQUENCE [LARGE SCALE GENOMIC DNA]</scope>
    <source>
        <strain evidence="1">J267</strain>
        <tissue evidence="1">Leaf</tissue>
    </source>
</reference>
<organism evidence="1 2">
    <name type="scientific">Nyssa sinensis</name>
    <dbReference type="NCBI Taxonomy" id="561372"/>
    <lineage>
        <taxon>Eukaryota</taxon>
        <taxon>Viridiplantae</taxon>
        <taxon>Streptophyta</taxon>
        <taxon>Embryophyta</taxon>
        <taxon>Tracheophyta</taxon>
        <taxon>Spermatophyta</taxon>
        <taxon>Magnoliopsida</taxon>
        <taxon>eudicotyledons</taxon>
        <taxon>Gunneridae</taxon>
        <taxon>Pentapetalae</taxon>
        <taxon>asterids</taxon>
        <taxon>Cornales</taxon>
        <taxon>Nyssaceae</taxon>
        <taxon>Nyssa</taxon>
    </lineage>
</organism>